<dbReference type="GO" id="GO:0003735">
    <property type="term" value="F:structural constituent of ribosome"/>
    <property type="evidence" value="ECO:0007669"/>
    <property type="project" value="InterPro"/>
</dbReference>
<dbReference type="NCBIfam" id="NF006332">
    <property type="entry name" value="PRK08562.1"/>
    <property type="match status" value="1"/>
</dbReference>
<keyword evidence="7" id="KW-1185">Reference proteome</keyword>
<dbReference type="Proteomes" id="UP000632195">
    <property type="component" value="Unassembled WGS sequence"/>
</dbReference>
<dbReference type="InterPro" id="IPR001515">
    <property type="entry name" value="Ribosomal_eL32"/>
</dbReference>
<comment type="similarity">
    <text evidence="1 5">Belongs to the eukaryotic ribosomal protein eL32 family.</text>
</comment>
<dbReference type="EMBL" id="BMNY01000001">
    <property type="protein sequence ID" value="GGM72070.1"/>
    <property type="molecule type" value="Genomic_DNA"/>
</dbReference>
<dbReference type="HAMAP" id="MF_00810">
    <property type="entry name" value="Ribosomal_eL32"/>
    <property type="match status" value="1"/>
</dbReference>
<comment type="caution">
    <text evidence="6">The sequence shown here is derived from an EMBL/GenBank/DDBJ whole genome shotgun (WGS) entry which is preliminary data.</text>
</comment>
<dbReference type="CDD" id="cd00513">
    <property type="entry name" value="Ribosomal_L32_L32e"/>
    <property type="match status" value="1"/>
</dbReference>
<evidence type="ECO:0000313" key="7">
    <source>
        <dbReference type="Proteomes" id="UP000632195"/>
    </source>
</evidence>
<dbReference type="Pfam" id="PF01655">
    <property type="entry name" value="Ribosomal_L32e"/>
    <property type="match status" value="1"/>
</dbReference>
<accession>A0AA37F987</accession>
<dbReference type="GO" id="GO:0006412">
    <property type="term" value="P:translation"/>
    <property type="evidence" value="ECO:0007669"/>
    <property type="project" value="UniProtKB-UniRule"/>
</dbReference>
<evidence type="ECO:0000256" key="5">
    <source>
        <dbReference type="HAMAP-Rule" id="MF_00810"/>
    </source>
</evidence>
<dbReference type="PANTHER" id="PTHR23413:SF1">
    <property type="entry name" value="RIBOSOMAL PROTEIN L32"/>
    <property type="match status" value="1"/>
</dbReference>
<dbReference type="SUPFAM" id="SSF52042">
    <property type="entry name" value="Ribosomal protein L32e"/>
    <property type="match status" value="1"/>
</dbReference>
<evidence type="ECO:0000256" key="3">
    <source>
        <dbReference type="ARBA" id="ARBA00023274"/>
    </source>
</evidence>
<proteinExistence type="inferred from homology"/>
<organism evidence="6 7">
    <name type="scientific">Thermogymnomonas acidicola</name>
    <dbReference type="NCBI Taxonomy" id="399579"/>
    <lineage>
        <taxon>Archaea</taxon>
        <taxon>Methanobacteriati</taxon>
        <taxon>Thermoplasmatota</taxon>
        <taxon>Thermoplasmata</taxon>
        <taxon>Thermoplasmatales</taxon>
        <taxon>Thermogymnomonas</taxon>
    </lineage>
</organism>
<protein>
    <recommendedName>
        <fullName evidence="4 5">Large ribosomal subunit protein eL32</fullName>
    </recommendedName>
</protein>
<dbReference type="InterPro" id="IPR018263">
    <property type="entry name" value="Ribosomal_eL32_CS"/>
</dbReference>
<dbReference type="PANTHER" id="PTHR23413">
    <property type="entry name" value="60S RIBOSOMAL PROTEIN L32 AND DNA-DIRECTED RNA POLYMERASE II, SUBUNIT N"/>
    <property type="match status" value="1"/>
</dbReference>
<gene>
    <name evidence="5" type="primary">rpl32e</name>
    <name evidence="6" type="ORF">GCM10007108_07760</name>
</gene>
<keyword evidence="3 5" id="KW-0687">Ribonucleoprotein</keyword>
<evidence type="ECO:0000256" key="2">
    <source>
        <dbReference type="ARBA" id="ARBA00022980"/>
    </source>
</evidence>
<dbReference type="InterPro" id="IPR023654">
    <property type="entry name" value="Ribosomal_eL32_arc"/>
</dbReference>
<dbReference type="GO" id="GO:0022625">
    <property type="term" value="C:cytosolic large ribosomal subunit"/>
    <property type="evidence" value="ECO:0007669"/>
    <property type="project" value="TreeGrafter"/>
</dbReference>
<dbReference type="InterPro" id="IPR036351">
    <property type="entry name" value="Ribosomal_eL32_sf"/>
</dbReference>
<name>A0AA37F987_9ARCH</name>
<reference evidence="6" key="2">
    <citation type="submission" date="2022-09" db="EMBL/GenBank/DDBJ databases">
        <authorList>
            <person name="Sun Q."/>
            <person name="Ohkuma M."/>
        </authorList>
    </citation>
    <scope>NUCLEOTIDE SEQUENCE</scope>
    <source>
        <strain evidence="6">JCM 13583</strain>
    </source>
</reference>
<dbReference type="AlphaFoldDB" id="A0AA37F987"/>
<keyword evidence="2 5" id="KW-0689">Ribosomal protein</keyword>
<evidence type="ECO:0000313" key="6">
    <source>
        <dbReference type="EMBL" id="GGM72070.1"/>
    </source>
</evidence>
<evidence type="ECO:0000256" key="4">
    <source>
        <dbReference type="ARBA" id="ARBA00035229"/>
    </source>
</evidence>
<dbReference type="PROSITE" id="PS00580">
    <property type="entry name" value="RIBOSOMAL_L32E"/>
    <property type="match status" value="1"/>
</dbReference>
<evidence type="ECO:0000256" key="1">
    <source>
        <dbReference type="ARBA" id="ARBA00008431"/>
    </source>
</evidence>
<dbReference type="SMART" id="SM01393">
    <property type="entry name" value="Ribosomal_L32e"/>
    <property type="match status" value="1"/>
</dbReference>
<reference evidence="6" key="1">
    <citation type="journal article" date="2014" name="Int. J. Syst. Evol. Microbiol.">
        <title>Complete genome sequence of Corynebacterium casei LMG S-19264T (=DSM 44701T), isolated from a smear-ripened cheese.</title>
        <authorList>
            <consortium name="US DOE Joint Genome Institute (JGI-PGF)"/>
            <person name="Walter F."/>
            <person name="Albersmeier A."/>
            <person name="Kalinowski J."/>
            <person name="Ruckert C."/>
        </authorList>
    </citation>
    <scope>NUCLEOTIDE SEQUENCE</scope>
    <source>
        <strain evidence="6">JCM 13583</strain>
    </source>
</reference>
<sequence>MSEMNTLKPSLSEYEKRLLKIKVEQARKRPAFRRQEWFRYKKLGDAWRKPRGKHSKMREHLARRPPVVDSGFRSPRIVRGLHPSGFREVLVNNVSELERLDRNREAARIASKVGAKKREAILKRADELGIRVINRGSE</sequence>